<dbReference type="GO" id="GO:0031222">
    <property type="term" value="P:arabinan catabolic process"/>
    <property type="evidence" value="ECO:0007669"/>
    <property type="project" value="TreeGrafter"/>
</dbReference>
<dbReference type="GO" id="GO:0046556">
    <property type="term" value="F:alpha-L-arabinofuranosidase activity"/>
    <property type="evidence" value="ECO:0007669"/>
    <property type="project" value="TreeGrafter"/>
</dbReference>
<gene>
    <name evidence="9" type="ORF">J5N97_022948</name>
</gene>
<dbReference type="GO" id="GO:0009044">
    <property type="term" value="F:xylan 1,4-beta-xylosidase activity"/>
    <property type="evidence" value="ECO:0007669"/>
    <property type="project" value="InterPro"/>
</dbReference>
<dbReference type="GO" id="GO:0005576">
    <property type="term" value="C:extracellular region"/>
    <property type="evidence" value="ECO:0007669"/>
    <property type="project" value="UniProtKB-SubCell"/>
</dbReference>
<evidence type="ECO:0000256" key="5">
    <source>
        <dbReference type="ARBA" id="ARBA00023180"/>
    </source>
</evidence>
<keyword evidence="3 7" id="KW-0732">Signal</keyword>
<dbReference type="InterPro" id="IPR002772">
    <property type="entry name" value="Glyco_hydro_3_C"/>
</dbReference>
<dbReference type="PANTHER" id="PTHR42721">
    <property type="entry name" value="SUGAR HYDROLASE-RELATED"/>
    <property type="match status" value="1"/>
</dbReference>
<dbReference type="FunFam" id="3.40.50.1700:FF:000001">
    <property type="entry name" value="probable beta-D-xylosidase 2"/>
    <property type="match status" value="1"/>
</dbReference>
<accession>A0A9D5CB31</accession>
<dbReference type="InterPro" id="IPR017853">
    <property type="entry name" value="GH"/>
</dbReference>
<organism evidence="9 10">
    <name type="scientific">Dioscorea zingiberensis</name>
    <dbReference type="NCBI Taxonomy" id="325984"/>
    <lineage>
        <taxon>Eukaryota</taxon>
        <taxon>Viridiplantae</taxon>
        <taxon>Streptophyta</taxon>
        <taxon>Embryophyta</taxon>
        <taxon>Tracheophyta</taxon>
        <taxon>Spermatophyta</taxon>
        <taxon>Magnoliopsida</taxon>
        <taxon>Liliopsida</taxon>
        <taxon>Dioscoreales</taxon>
        <taxon>Dioscoreaceae</taxon>
        <taxon>Dioscorea</taxon>
    </lineage>
</organism>
<evidence type="ECO:0000256" key="1">
    <source>
        <dbReference type="ARBA" id="ARBA00004613"/>
    </source>
</evidence>
<dbReference type="AlphaFoldDB" id="A0A9D5CB31"/>
<dbReference type="PANTHER" id="PTHR42721:SF1">
    <property type="entry name" value="BETA-D-XYLOSIDASE 6-RELATED"/>
    <property type="match status" value="1"/>
</dbReference>
<dbReference type="EMBL" id="JAGGNH010000006">
    <property type="protein sequence ID" value="KAJ0970071.1"/>
    <property type="molecule type" value="Genomic_DNA"/>
</dbReference>
<comment type="caution">
    <text evidence="9">The sequence shown here is derived from an EMBL/GenBank/DDBJ whole genome shotgun (WGS) entry which is preliminary data.</text>
</comment>
<evidence type="ECO:0000259" key="8">
    <source>
        <dbReference type="SMART" id="SM01217"/>
    </source>
</evidence>
<dbReference type="Gene3D" id="3.40.50.1700">
    <property type="entry name" value="Glycoside hydrolase family 3 C-terminal domain"/>
    <property type="match status" value="1"/>
</dbReference>
<feature type="domain" description="Fibronectin type III-like" evidence="8">
    <location>
        <begin position="694"/>
        <end position="764"/>
    </location>
</feature>
<keyword evidence="10" id="KW-1185">Reference proteome</keyword>
<evidence type="ECO:0000256" key="2">
    <source>
        <dbReference type="ARBA" id="ARBA00022525"/>
    </source>
</evidence>
<name>A0A9D5CB31_9LILI</name>
<keyword evidence="2" id="KW-0964">Secreted</keyword>
<feature type="chain" id="PRO_5039489968" description="Fibronectin type III-like domain-containing protein" evidence="7">
    <location>
        <begin position="27"/>
        <end position="771"/>
    </location>
</feature>
<evidence type="ECO:0000256" key="7">
    <source>
        <dbReference type="SAM" id="SignalP"/>
    </source>
</evidence>
<dbReference type="SUPFAM" id="SSF51445">
    <property type="entry name" value="(Trans)glycosidases"/>
    <property type="match status" value="1"/>
</dbReference>
<dbReference type="OrthoDB" id="47059at2759"/>
<dbReference type="Gene3D" id="3.20.20.300">
    <property type="entry name" value="Glycoside hydrolase, family 3, N-terminal domain"/>
    <property type="match status" value="1"/>
</dbReference>
<dbReference type="SMART" id="SM01217">
    <property type="entry name" value="Fn3_like"/>
    <property type="match status" value="1"/>
</dbReference>
<dbReference type="InterPro" id="IPR026891">
    <property type="entry name" value="Fn3-like"/>
</dbReference>
<keyword evidence="5" id="KW-0325">Glycoprotein</keyword>
<reference evidence="9" key="2">
    <citation type="journal article" date="2022" name="Hortic Res">
        <title>The genome of Dioscorea zingiberensis sheds light on the biosynthesis, origin and evolution of the medicinally important diosgenin saponins.</title>
        <authorList>
            <person name="Li Y."/>
            <person name="Tan C."/>
            <person name="Li Z."/>
            <person name="Guo J."/>
            <person name="Li S."/>
            <person name="Chen X."/>
            <person name="Wang C."/>
            <person name="Dai X."/>
            <person name="Yang H."/>
            <person name="Song W."/>
            <person name="Hou L."/>
            <person name="Xu J."/>
            <person name="Tong Z."/>
            <person name="Xu A."/>
            <person name="Yuan X."/>
            <person name="Wang W."/>
            <person name="Yang Q."/>
            <person name="Chen L."/>
            <person name="Sun Z."/>
            <person name="Wang K."/>
            <person name="Pan B."/>
            <person name="Chen J."/>
            <person name="Bao Y."/>
            <person name="Liu F."/>
            <person name="Qi X."/>
            <person name="Gang D.R."/>
            <person name="Wen J."/>
            <person name="Li J."/>
        </authorList>
    </citation>
    <scope>NUCLEOTIDE SEQUENCE</scope>
    <source>
        <strain evidence="9">Dzin_1.0</strain>
    </source>
</reference>
<protein>
    <recommendedName>
        <fullName evidence="8">Fibronectin type III-like domain-containing protein</fullName>
    </recommendedName>
</protein>
<dbReference type="Proteomes" id="UP001085076">
    <property type="component" value="Miscellaneous, Linkage group lg06"/>
</dbReference>
<keyword evidence="4" id="KW-0378">Hydrolase</keyword>
<evidence type="ECO:0000256" key="3">
    <source>
        <dbReference type="ARBA" id="ARBA00022729"/>
    </source>
</evidence>
<dbReference type="PRINTS" id="PR00133">
    <property type="entry name" value="GLHYDRLASE3"/>
</dbReference>
<feature type="signal peptide" evidence="7">
    <location>
        <begin position="1"/>
        <end position="26"/>
    </location>
</feature>
<evidence type="ECO:0000313" key="10">
    <source>
        <dbReference type="Proteomes" id="UP001085076"/>
    </source>
</evidence>
<dbReference type="InterPro" id="IPR036962">
    <property type="entry name" value="Glyco_hydro_3_N_sf"/>
</dbReference>
<evidence type="ECO:0000256" key="6">
    <source>
        <dbReference type="ARBA" id="ARBA00023295"/>
    </source>
</evidence>
<dbReference type="Pfam" id="PF00933">
    <property type="entry name" value="Glyco_hydro_3"/>
    <property type="match status" value="1"/>
</dbReference>
<dbReference type="InterPro" id="IPR036881">
    <property type="entry name" value="Glyco_hydro_3_C_sf"/>
</dbReference>
<dbReference type="InterPro" id="IPR044993">
    <property type="entry name" value="BXL"/>
</dbReference>
<dbReference type="GO" id="GO:0045493">
    <property type="term" value="P:xylan catabolic process"/>
    <property type="evidence" value="ECO:0007669"/>
    <property type="project" value="InterPro"/>
</dbReference>
<comment type="subcellular location">
    <subcellularLocation>
        <location evidence="1">Secreted</location>
    </subcellularLocation>
</comment>
<dbReference type="Pfam" id="PF01915">
    <property type="entry name" value="Glyco_hydro_3_C"/>
    <property type="match status" value="1"/>
</dbReference>
<dbReference type="InterPro" id="IPR001764">
    <property type="entry name" value="Glyco_hydro_3_N"/>
</dbReference>
<evidence type="ECO:0000313" key="9">
    <source>
        <dbReference type="EMBL" id="KAJ0970071.1"/>
    </source>
</evidence>
<dbReference type="FunFam" id="3.20.20.300:FF:000004">
    <property type="entry name" value="probable beta-D-xylosidase 7"/>
    <property type="match status" value="1"/>
</dbReference>
<dbReference type="Gene3D" id="2.60.40.10">
    <property type="entry name" value="Immunoglobulins"/>
    <property type="match status" value="1"/>
</dbReference>
<reference evidence="9" key="1">
    <citation type="submission" date="2021-03" db="EMBL/GenBank/DDBJ databases">
        <authorList>
            <person name="Li Z."/>
            <person name="Yang C."/>
        </authorList>
    </citation>
    <scope>NUCLEOTIDE SEQUENCE</scope>
    <source>
        <strain evidence="9">Dzin_1.0</strain>
        <tissue evidence="9">Leaf</tissue>
    </source>
</reference>
<proteinExistence type="predicted"/>
<evidence type="ECO:0000256" key="4">
    <source>
        <dbReference type="ARBA" id="ARBA00022801"/>
    </source>
</evidence>
<dbReference type="SUPFAM" id="SSF52279">
    <property type="entry name" value="Beta-D-glucan exohydrolase, C-terminal domain"/>
    <property type="match status" value="1"/>
</dbReference>
<dbReference type="InterPro" id="IPR013783">
    <property type="entry name" value="Ig-like_fold"/>
</dbReference>
<keyword evidence="6" id="KW-0326">Glycosidase</keyword>
<sequence>MEKRGLQWRLLFVSVLLLSFSHLLSSSPPYPCVPPYSFFPFCNSSLPISTRASSLVSLLSLSEKILQLSNTAAAVPHLGLPPYQWWSESLHGIAINGPGVSFNGSVHSATSFPQVLLSAAAFNRTLWRTVAAAIAVEARAMYNLHQAGLTFWAPNINVFRDPRWGRGQETPGEDPFLVSTYSVEYVRGFQGEDDADGGSMMLSACCKHYTAYDLEKWHNFSRYTFNAMVTEQDMEDTYQPPFRSCIEDGKASCLMCSYNQVNGVPACARRDLLDKARGEWGFRGYVTSDCDAVAIIYEDQKYAKSPEDAVADVLKAGMDINCGTYLIRHTESAVKMGKVKEEDIDRALFNLFSVQLRLGLFDGDPEKQRFGRLGTHDVCTEEHRQLALEAVRQGIVLLKNEGNFLPLQKGKVNSLAIIGPAADDTEILGGDYTGFACNPKSLYKGLQAYVERTRFASGCLDVPCNLTVGFEEAVQVAREADFVVVVAGLNLTEETEDHDRISLLLPGKQMDLVNAIASMSKNPLTLVLMGGGPLDVSFAKKDPKIASILWIGYPGETGGQAVAEALFGEFNPGGRLPVTWYPESFTDVPMNDMNMRANASRGYPGRTYRFYTGEVVYAFGYGLSYSNYSYEIISAPHRISLSESSTERLIARKPPSLIKDGLDYLHIDEVSSCMALKFAIQVLVVNHGPMDGDHSILLFSRSSTNIKGAPQRQLIGFEGMHTTANRATEVEIFVDPCKHLSIANEQGKRVLPLGVHVLELEELEHFLLIEA</sequence>